<evidence type="ECO:0000259" key="7">
    <source>
        <dbReference type="Pfam" id="PF00892"/>
    </source>
</evidence>
<dbReference type="Pfam" id="PF00892">
    <property type="entry name" value="EamA"/>
    <property type="match status" value="2"/>
</dbReference>
<organism evidence="8 9">
    <name type="scientific">Clostridium magnum DSM 2767</name>
    <dbReference type="NCBI Taxonomy" id="1121326"/>
    <lineage>
        <taxon>Bacteria</taxon>
        <taxon>Bacillati</taxon>
        <taxon>Bacillota</taxon>
        <taxon>Clostridia</taxon>
        <taxon>Eubacteriales</taxon>
        <taxon>Clostridiaceae</taxon>
        <taxon>Clostridium</taxon>
    </lineage>
</organism>
<name>A0A161Y667_9CLOT</name>
<evidence type="ECO:0000256" key="5">
    <source>
        <dbReference type="ARBA" id="ARBA00023136"/>
    </source>
</evidence>
<dbReference type="PATRIC" id="fig|1121326.3.peg.788"/>
<feature type="transmembrane region" description="Helical" evidence="6">
    <location>
        <begin position="5"/>
        <end position="24"/>
    </location>
</feature>
<feature type="transmembrane region" description="Helical" evidence="6">
    <location>
        <begin position="229"/>
        <end position="249"/>
    </location>
</feature>
<accession>A0A161Y667</accession>
<feature type="transmembrane region" description="Helical" evidence="6">
    <location>
        <begin position="122"/>
        <end position="141"/>
    </location>
</feature>
<evidence type="ECO:0000256" key="1">
    <source>
        <dbReference type="ARBA" id="ARBA00004141"/>
    </source>
</evidence>
<proteinExistence type="inferred from homology"/>
<dbReference type="InterPro" id="IPR000620">
    <property type="entry name" value="EamA_dom"/>
</dbReference>
<dbReference type="Proteomes" id="UP000076603">
    <property type="component" value="Unassembled WGS sequence"/>
</dbReference>
<dbReference type="PANTHER" id="PTHR32322">
    <property type="entry name" value="INNER MEMBRANE TRANSPORTER"/>
    <property type="match status" value="1"/>
</dbReference>
<evidence type="ECO:0000256" key="6">
    <source>
        <dbReference type="SAM" id="Phobius"/>
    </source>
</evidence>
<evidence type="ECO:0000313" key="9">
    <source>
        <dbReference type="Proteomes" id="UP000076603"/>
    </source>
</evidence>
<dbReference type="InterPro" id="IPR037185">
    <property type="entry name" value="EmrE-like"/>
</dbReference>
<feature type="transmembrane region" description="Helical" evidence="6">
    <location>
        <begin position="285"/>
        <end position="303"/>
    </location>
</feature>
<evidence type="ECO:0000256" key="3">
    <source>
        <dbReference type="ARBA" id="ARBA00022692"/>
    </source>
</evidence>
<keyword evidence="3 6" id="KW-0812">Transmembrane</keyword>
<gene>
    <name evidence="8" type="ORF">CLMAG_08300</name>
</gene>
<feature type="transmembrane region" description="Helical" evidence="6">
    <location>
        <begin position="178"/>
        <end position="204"/>
    </location>
</feature>
<dbReference type="EMBL" id="LWAE01000001">
    <property type="protein sequence ID" value="KZL93779.1"/>
    <property type="molecule type" value="Genomic_DNA"/>
</dbReference>
<dbReference type="PANTHER" id="PTHR32322:SF2">
    <property type="entry name" value="EAMA DOMAIN-CONTAINING PROTEIN"/>
    <property type="match status" value="1"/>
</dbReference>
<dbReference type="GO" id="GO:0016020">
    <property type="term" value="C:membrane"/>
    <property type="evidence" value="ECO:0007669"/>
    <property type="project" value="UniProtKB-SubCell"/>
</dbReference>
<comment type="caution">
    <text evidence="8">The sequence shown here is derived from an EMBL/GenBank/DDBJ whole genome shotgun (WGS) entry which is preliminary data.</text>
</comment>
<feature type="transmembrane region" description="Helical" evidence="6">
    <location>
        <begin position="36"/>
        <end position="54"/>
    </location>
</feature>
<sequence length="320" mass="35745">MSKGYIYIILSAIIFSTMEIAGKVVSKEINPFELNFLRFLIGALILLPLAIKDLRKRKIDLNKNDVGYFFISGFLCIFVSMSFFQLAIVYTKASTVAIVFSTNPVFTIPFAYFLLKEQLNKNTIFSLLISLLGLICILNPFNIHSDIKGIVLAILAAITFSFYSVIGKMRSDRYGSIIMNCFTFLAGNFIMLFLMLISHIQYIVKLNEKAGLSLLSNIPIIYGINQGNIFTLMYLGIVVTGLGYLFYFYAMEETSATTASIVFFIKPALAPILSLMVLHESISSNTILGILFILIGSYITFIGRSSRSNTGITEIKNIKI</sequence>
<dbReference type="STRING" id="1121326.CLMAG_08300"/>
<dbReference type="InterPro" id="IPR050638">
    <property type="entry name" value="AA-Vitamin_Transporters"/>
</dbReference>
<comment type="subcellular location">
    <subcellularLocation>
        <location evidence="1">Membrane</location>
        <topology evidence="1">Multi-pass membrane protein</topology>
    </subcellularLocation>
</comment>
<comment type="similarity">
    <text evidence="2">Belongs to the EamA transporter family.</text>
</comment>
<evidence type="ECO:0000256" key="4">
    <source>
        <dbReference type="ARBA" id="ARBA00022989"/>
    </source>
</evidence>
<feature type="transmembrane region" description="Helical" evidence="6">
    <location>
        <begin position="147"/>
        <end position="166"/>
    </location>
</feature>
<dbReference type="OrthoDB" id="9813604at2"/>
<feature type="transmembrane region" description="Helical" evidence="6">
    <location>
        <begin position="261"/>
        <end position="279"/>
    </location>
</feature>
<evidence type="ECO:0000313" key="8">
    <source>
        <dbReference type="EMBL" id="KZL93779.1"/>
    </source>
</evidence>
<protein>
    <submittedName>
        <fullName evidence="8">Putative DMT superfamily transporter inner membrane protein</fullName>
    </submittedName>
</protein>
<keyword evidence="9" id="KW-1185">Reference proteome</keyword>
<reference evidence="8 9" key="1">
    <citation type="submission" date="2016-04" db="EMBL/GenBank/DDBJ databases">
        <title>Genome sequence of Clostridium magnum DSM 2767.</title>
        <authorList>
            <person name="Poehlein A."/>
            <person name="Uhlig R."/>
            <person name="Fischer R."/>
            <person name="Bahl H."/>
            <person name="Daniel R."/>
        </authorList>
    </citation>
    <scope>NUCLEOTIDE SEQUENCE [LARGE SCALE GENOMIC DNA]</scope>
    <source>
        <strain evidence="8 9">DSM 2767</strain>
    </source>
</reference>
<feature type="domain" description="EamA" evidence="7">
    <location>
        <begin position="148"/>
        <end position="301"/>
    </location>
</feature>
<dbReference type="RefSeq" id="WP_066618226.1">
    <property type="nucleotide sequence ID" value="NZ_FQXL01000012.1"/>
</dbReference>
<dbReference type="SUPFAM" id="SSF103481">
    <property type="entry name" value="Multidrug resistance efflux transporter EmrE"/>
    <property type="match status" value="2"/>
</dbReference>
<evidence type="ECO:0000256" key="2">
    <source>
        <dbReference type="ARBA" id="ARBA00007362"/>
    </source>
</evidence>
<keyword evidence="5 6" id="KW-0472">Membrane</keyword>
<dbReference type="Gene3D" id="1.10.3730.20">
    <property type="match status" value="1"/>
</dbReference>
<keyword evidence="4 6" id="KW-1133">Transmembrane helix</keyword>
<feature type="domain" description="EamA" evidence="7">
    <location>
        <begin position="3"/>
        <end position="138"/>
    </location>
</feature>
<dbReference type="AlphaFoldDB" id="A0A161Y667"/>
<feature type="transmembrane region" description="Helical" evidence="6">
    <location>
        <begin position="66"/>
        <end position="90"/>
    </location>
</feature>
<feature type="transmembrane region" description="Helical" evidence="6">
    <location>
        <begin position="96"/>
        <end position="115"/>
    </location>
</feature>